<dbReference type="GO" id="GO:0008270">
    <property type="term" value="F:zinc ion binding"/>
    <property type="evidence" value="ECO:0007669"/>
    <property type="project" value="InterPro"/>
</dbReference>
<dbReference type="PROSITE" id="PS00463">
    <property type="entry name" value="ZN2_CY6_FUNGAL_1"/>
    <property type="match status" value="1"/>
</dbReference>
<evidence type="ECO:0000256" key="3">
    <source>
        <dbReference type="ARBA" id="ARBA00023125"/>
    </source>
</evidence>
<comment type="caution">
    <text evidence="6">The sequence shown here is derived from an EMBL/GenBank/DDBJ whole genome shotgun (WGS) entry which is preliminary data.</text>
</comment>
<gene>
    <name evidence="6" type="ORF">FB45DRAFT_1052328</name>
</gene>
<dbReference type="InterPro" id="IPR036864">
    <property type="entry name" value="Zn2-C6_fun-type_DNA-bd_sf"/>
</dbReference>
<dbReference type="Pfam" id="PF00172">
    <property type="entry name" value="Zn_clus"/>
    <property type="match status" value="1"/>
</dbReference>
<dbReference type="CDD" id="cd12148">
    <property type="entry name" value="fungal_TF_MHR"/>
    <property type="match status" value="1"/>
</dbReference>
<feature type="domain" description="Zn(2)-C6 fungal-type" evidence="5">
    <location>
        <begin position="20"/>
        <end position="54"/>
    </location>
</feature>
<dbReference type="GO" id="GO:0003677">
    <property type="term" value="F:DNA binding"/>
    <property type="evidence" value="ECO:0007669"/>
    <property type="project" value="UniProtKB-KW"/>
</dbReference>
<dbReference type="GO" id="GO:0005634">
    <property type="term" value="C:nucleus"/>
    <property type="evidence" value="ECO:0007669"/>
    <property type="project" value="UniProtKB-SubCell"/>
</dbReference>
<dbReference type="InterPro" id="IPR050987">
    <property type="entry name" value="AtrR-like"/>
</dbReference>
<keyword evidence="3" id="KW-0238">DNA-binding</keyword>
<accession>A0AAD7CGU3</accession>
<dbReference type="Pfam" id="PF04082">
    <property type="entry name" value="Fungal_trans"/>
    <property type="match status" value="1"/>
</dbReference>
<evidence type="ECO:0000256" key="2">
    <source>
        <dbReference type="ARBA" id="ARBA00022723"/>
    </source>
</evidence>
<dbReference type="PANTHER" id="PTHR46910">
    <property type="entry name" value="TRANSCRIPTION FACTOR PDR1"/>
    <property type="match status" value="1"/>
</dbReference>
<proteinExistence type="predicted"/>
<dbReference type="Gene3D" id="4.10.240.10">
    <property type="entry name" value="Zn(2)-C6 fungal-type DNA-binding domain"/>
    <property type="match status" value="1"/>
</dbReference>
<dbReference type="GO" id="GO:0006351">
    <property type="term" value="P:DNA-templated transcription"/>
    <property type="evidence" value="ECO:0007669"/>
    <property type="project" value="InterPro"/>
</dbReference>
<evidence type="ECO:0000313" key="7">
    <source>
        <dbReference type="Proteomes" id="UP001221142"/>
    </source>
</evidence>
<dbReference type="PANTHER" id="PTHR46910:SF3">
    <property type="entry name" value="HALOTOLERANCE PROTEIN 9-RELATED"/>
    <property type="match status" value="1"/>
</dbReference>
<protein>
    <submittedName>
        <fullName evidence="6">Fungal-specific transcription factor domain-containing protein</fullName>
    </submittedName>
</protein>
<dbReference type="InterPro" id="IPR001138">
    <property type="entry name" value="Zn2Cys6_DnaBD"/>
</dbReference>
<reference evidence="6" key="1">
    <citation type="submission" date="2023-03" db="EMBL/GenBank/DDBJ databases">
        <title>Massive genome expansion in bonnet fungi (Mycena s.s.) driven by repeated elements and novel gene families across ecological guilds.</title>
        <authorList>
            <consortium name="Lawrence Berkeley National Laboratory"/>
            <person name="Harder C.B."/>
            <person name="Miyauchi S."/>
            <person name="Viragh M."/>
            <person name="Kuo A."/>
            <person name="Thoen E."/>
            <person name="Andreopoulos B."/>
            <person name="Lu D."/>
            <person name="Skrede I."/>
            <person name="Drula E."/>
            <person name="Henrissat B."/>
            <person name="Morin E."/>
            <person name="Kohler A."/>
            <person name="Barry K."/>
            <person name="LaButti K."/>
            <person name="Morin E."/>
            <person name="Salamov A."/>
            <person name="Lipzen A."/>
            <person name="Mereny Z."/>
            <person name="Hegedus B."/>
            <person name="Baldrian P."/>
            <person name="Stursova M."/>
            <person name="Weitz H."/>
            <person name="Taylor A."/>
            <person name="Grigoriev I.V."/>
            <person name="Nagy L.G."/>
            <person name="Martin F."/>
            <person name="Kauserud H."/>
        </authorList>
    </citation>
    <scope>NUCLEOTIDE SEQUENCE</scope>
    <source>
        <strain evidence="6">9284</strain>
    </source>
</reference>
<evidence type="ECO:0000313" key="6">
    <source>
        <dbReference type="EMBL" id="KAJ7647922.1"/>
    </source>
</evidence>
<dbReference type="Proteomes" id="UP001221142">
    <property type="component" value="Unassembled WGS sequence"/>
</dbReference>
<comment type="subcellular location">
    <subcellularLocation>
        <location evidence="1">Nucleus</location>
    </subcellularLocation>
</comment>
<dbReference type="SMART" id="SM00066">
    <property type="entry name" value="GAL4"/>
    <property type="match status" value="1"/>
</dbReference>
<keyword evidence="2" id="KW-0479">Metal-binding</keyword>
<organism evidence="6 7">
    <name type="scientific">Roridomyces roridus</name>
    <dbReference type="NCBI Taxonomy" id="1738132"/>
    <lineage>
        <taxon>Eukaryota</taxon>
        <taxon>Fungi</taxon>
        <taxon>Dikarya</taxon>
        <taxon>Basidiomycota</taxon>
        <taxon>Agaricomycotina</taxon>
        <taxon>Agaricomycetes</taxon>
        <taxon>Agaricomycetidae</taxon>
        <taxon>Agaricales</taxon>
        <taxon>Marasmiineae</taxon>
        <taxon>Mycenaceae</taxon>
        <taxon>Roridomyces</taxon>
    </lineage>
</organism>
<dbReference type="InterPro" id="IPR007219">
    <property type="entry name" value="XnlR_reg_dom"/>
</dbReference>
<evidence type="ECO:0000256" key="4">
    <source>
        <dbReference type="ARBA" id="ARBA00023242"/>
    </source>
</evidence>
<evidence type="ECO:0000259" key="5">
    <source>
        <dbReference type="PROSITE" id="PS50048"/>
    </source>
</evidence>
<sequence>MPSFGSPGSSSKCKRRPIRTCDACRLRKVRCDASTMPENQCTNCIASADLLCTFGQQHLQRARKNRLVEELREKISVLEAKLNSISLPICALCSQLLPTSNSDKSEQGDITPDPHEDVSDELTDRFRQWRISTLAKFTPRLFGSASNISLVQSAFAVKEKYLEHPLRTNLHLKRPIYWGQFSASAFLYNWEKDYYGSQEPYIYPDDLLVNHLVERYFANIHPTFPVLHRPSFLQNLGKGSLHRTDSGFGAVVLAVLALASRYSDESSVMIDSNTLSSGWKFVAQLRILPNLSEPTAFHAQFYCLMTLFSLGNSTSHMSWVYLGLAIRLIQYHGPYLRLRARAPKYQDELWNRVFWSVFILDGFTSSLLGHPPVMHLDDFDVDPPLEVDDEYWDHGFVQPPGKPSMLSFFAHFIELFKILGKALGRLYSSKFSKSRRGLTVERETEMVAELDSAMNSFLETLPSHLLWDPSKVQQDVFFDQSAVLHATYHWLQITIHRPYINNPTPIAGPSLSICLTAARSTLSVVDLWSTRSAYVASGFLQNPTFVSAVILLMNIFAAKCRARVGLNLDKDLAQCRKASKVFKACEARWQAAGRQWELLQELQSSQDSEDAGDSKFLPGMSIEQLLSETDGWDSDLIWFPADLMPRNDDQWQAYIADSTN</sequence>
<name>A0AAD7CGU3_9AGAR</name>
<dbReference type="SMART" id="SM00906">
    <property type="entry name" value="Fungal_trans"/>
    <property type="match status" value="1"/>
</dbReference>
<dbReference type="SUPFAM" id="SSF57701">
    <property type="entry name" value="Zn2/Cys6 DNA-binding domain"/>
    <property type="match status" value="1"/>
</dbReference>
<dbReference type="AlphaFoldDB" id="A0AAD7CGU3"/>
<dbReference type="PROSITE" id="PS50048">
    <property type="entry name" value="ZN2_CY6_FUNGAL_2"/>
    <property type="match status" value="1"/>
</dbReference>
<evidence type="ECO:0000256" key="1">
    <source>
        <dbReference type="ARBA" id="ARBA00004123"/>
    </source>
</evidence>
<dbReference type="EMBL" id="JARKIF010000002">
    <property type="protein sequence ID" value="KAJ7647922.1"/>
    <property type="molecule type" value="Genomic_DNA"/>
</dbReference>
<dbReference type="GO" id="GO:0000981">
    <property type="term" value="F:DNA-binding transcription factor activity, RNA polymerase II-specific"/>
    <property type="evidence" value="ECO:0007669"/>
    <property type="project" value="InterPro"/>
</dbReference>
<keyword evidence="7" id="KW-1185">Reference proteome</keyword>
<dbReference type="CDD" id="cd00067">
    <property type="entry name" value="GAL4"/>
    <property type="match status" value="1"/>
</dbReference>
<keyword evidence="4" id="KW-0539">Nucleus</keyword>